<organism evidence="1">
    <name type="scientific">Lepeophtheirus salmonis</name>
    <name type="common">Salmon louse</name>
    <name type="synonym">Caligus salmonis</name>
    <dbReference type="NCBI Taxonomy" id="72036"/>
    <lineage>
        <taxon>Eukaryota</taxon>
        <taxon>Metazoa</taxon>
        <taxon>Ecdysozoa</taxon>
        <taxon>Arthropoda</taxon>
        <taxon>Crustacea</taxon>
        <taxon>Multicrustacea</taxon>
        <taxon>Hexanauplia</taxon>
        <taxon>Copepoda</taxon>
        <taxon>Siphonostomatoida</taxon>
        <taxon>Caligidae</taxon>
        <taxon>Lepeophtheirus</taxon>
    </lineage>
</organism>
<protein>
    <submittedName>
        <fullName evidence="1">Uncharacterized protein</fullName>
    </submittedName>
</protein>
<dbReference type="EMBL" id="HACA01013703">
    <property type="protein sequence ID" value="CDW31064.1"/>
    <property type="molecule type" value="Transcribed_RNA"/>
</dbReference>
<feature type="non-terminal residue" evidence="1">
    <location>
        <position position="1"/>
    </location>
</feature>
<reference evidence="1" key="1">
    <citation type="submission" date="2014-05" db="EMBL/GenBank/DDBJ databases">
        <authorList>
            <person name="Chronopoulou M."/>
        </authorList>
    </citation>
    <scope>NUCLEOTIDE SEQUENCE</scope>
    <source>
        <tissue evidence="1">Whole organism</tissue>
    </source>
</reference>
<proteinExistence type="predicted"/>
<accession>A0A0K2TYG0</accession>
<evidence type="ECO:0000313" key="1">
    <source>
        <dbReference type="EMBL" id="CDW31064.1"/>
    </source>
</evidence>
<sequence>IESPSIFFGAHTFPFGYPCNTPSDPLFCSKDLVSVCLTRWISFTLIEGSFIVQISPSLSRSVIVTYDLLNHCLYVQKYINSSKSSTE</sequence>
<name>A0A0K2TYG0_LEPSM</name>
<dbReference type="AlphaFoldDB" id="A0A0K2TYG0"/>